<dbReference type="InterPro" id="IPR036291">
    <property type="entry name" value="NAD(P)-bd_dom_sf"/>
</dbReference>
<dbReference type="InterPro" id="IPR011032">
    <property type="entry name" value="GroES-like_sf"/>
</dbReference>
<reference evidence="10 11" key="1">
    <citation type="journal article" date="2024" name="Commun. Biol.">
        <title>Comparative genomic analysis of thermophilic fungi reveals convergent evolutionary adaptations and gene losses.</title>
        <authorList>
            <person name="Steindorff A.S."/>
            <person name="Aguilar-Pontes M.V."/>
            <person name="Robinson A.J."/>
            <person name="Andreopoulos B."/>
            <person name="LaButti K."/>
            <person name="Kuo A."/>
            <person name="Mondo S."/>
            <person name="Riley R."/>
            <person name="Otillar R."/>
            <person name="Haridas S."/>
            <person name="Lipzen A."/>
            <person name="Grimwood J."/>
            <person name="Schmutz J."/>
            <person name="Clum A."/>
            <person name="Reid I.D."/>
            <person name="Moisan M.C."/>
            <person name="Butler G."/>
            <person name="Nguyen T.T.M."/>
            <person name="Dewar K."/>
            <person name="Conant G."/>
            <person name="Drula E."/>
            <person name="Henrissat B."/>
            <person name="Hansel C."/>
            <person name="Singer S."/>
            <person name="Hutchinson M.I."/>
            <person name="de Vries R.P."/>
            <person name="Natvig D.O."/>
            <person name="Powell A.J."/>
            <person name="Tsang A."/>
            <person name="Grigoriev I.V."/>
        </authorList>
    </citation>
    <scope>NUCLEOTIDE SEQUENCE [LARGE SCALE GENOMIC DNA]</scope>
    <source>
        <strain evidence="10 11">CBS 494.80</strain>
    </source>
</reference>
<evidence type="ECO:0000256" key="3">
    <source>
        <dbReference type="ARBA" id="ARBA00008072"/>
    </source>
</evidence>
<dbReference type="SUPFAM" id="SSF51735">
    <property type="entry name" value="NAD(P)-binding Rossmann-fold domains"/>
    <property type="match status" value="1"/>
</dbReference>
<proteinExistence type="inferred from homology"/>
<protein>
    <recommendedName>
        <fullName evidence="9">Enoyl reductase (ER) domain-containing protein</fullName>
    </recommendedName>
</protein>
<dbReference type="SMART" id="SM00829">
    <property type="entry name" value="PKS_ER"/>
    <property type="match status" value="1"/>
</dbReference>
<dbReference type="InterPro" id="IPR020843">
    <property type="entry name" value="ER"/>
</dbReference>
<evidence type="ECO:0000256" key="8">
    <source>
        <dbReference type="RuleBase" id="RU361277"/>
    </source>
</evidence>
<keyword evidence="5 8" id="KW-0862">Zinc</keyword>
<dbReference type="Proteomes" id="UP001595075">
    <property type="component" value="Unassembled WGS sequence"/>
</dbReference>
<evidence type="ECO:0000313" key="10">
    <source>
        <dbReference type="EMBL" id="KAL2064965.1"/>
    </source>
</evidence>
<dbReference type="InterPro" id="IPR045306">
    <property type="entry name" value="SDH-like"/>
</dbReference>
<evidence type="ECO:0000259" key="9">
    <source>
        <dbReference type="SMART" id="SM00829"/>
    </source>
</evidence>
<dbReference type="EMBL" id="JAZHXI010000013">
    <property type="protein sequence ID" value="KAL2064965.1"/>
    <property type="molecule type" value="Genomic_DNA"/>
</dbReference>
<dbReference type="Pfam" id="PF08240">
    <property type="entry name" value="ADH_N"/>
    <property type="match status" value="1"/>
</dbReference>
<accession>A0ABR4C4V1</accession>
<gene>
    <name evidence="10" type="ORF">VTL71DRAFT_4105</name>
</gene>
<keyword evidence="7" id="KW-0520">NAD</keyword>
<name>A0ABR4C4V1_9HELO</name>
<dbReference type="PROSITE" id="PS00059">
    <property type="entry name" value="ADH_ZINC"/>
    <property type="match status" value="1"/>
</dbReference>
<keyword evidence="6" id="KW-0560">Oxidoreductase</keyword>
<evidence type="ECO:0000313" key="11">
    <source>
        <dbReference type="Proteomes" id="UP001595075"/>
    </source>
</evidence>
<dbReference type="Gene3D" id="3.90.180.10">
    <property type="entry name" value="Medium-chain alcohol dehydrogenases, catalytic domain"/>
    <property type="match status" value="1"/>
</dbReference>
<dbReference type="Pfam" id="PF00107">
    <property type="entry name" value="ADH_zinc_N"/>
    <property type="match status" value="1"/>
</dbReference>
<comment type="pathway">
    <text evidence="2">Carbohydrate degradation.</text>
</comment>
<dbReference type="Gene3D" id="3.40.50.720">
    <property type="entry name" value="NAD(P)-binding Rossmann-like Domain"/>
    <property type="match status" value="1"/>
</dbReference>
<evidence type="ECO:0000256" key="5">
    <source>
        <dbReference type="ARBA" id="ARBA00022833"/>
    </source>
</evidence>
<evidence type="ECO:0000256" key="2">
    <source>
        <dbReference type="ARBA" id="ARBA00004921"/>
    </source>
</evidence>
<evidence type="ECO:0000256" key="7">
    <source>
        <dbReference type="ARBA" id="ARBA00023027"/>
    </source>
</evidence>
<organism evidence="10 11">
    <name type="scientific">Oculimacula yallundae</name>
    <dbReference type="NCBI Taxonomy" id="86028"/>
    <lineage>
        <taxon>Eukaryota</taxon>
        <taxon>Fungi</taxon>
        <taxon>Dikarya</taxon>
        <taxon>Ascomycota</taxon>
        <taxon>Pezizomycotina</taxon>
        <taxon>Leotiomycetes</taxon>
        <taxon>Helotiales</taxon>
        <taxon>Ploettnerulaceae</taxon>
        <taxon>Oculimacula</taxon>
    </lineage>
</organism>
<sequence>MADATSTKNEQVIASVLHGVKELKIEHRQLPPPSPTEAQISVQSTGLCGSDLHYFNHYRNGDIIVREPLTLGHESSGVITAIGSAVTTLQVGDRVALEVGLPCLECERCTEGRYNICKTLRFRSSAKSFPHFQGTLQDRINHPAEYCHKLPPNVSLTLGAILEPLSVAIHALRRSLLPKPSTSTKPSTILILGAGAVGLLCAALCKVNASKRVIIADIQAERVSFAVSNGFADEKIVVPMKRPESIEDKLAFAKEVAELVKQANGGEEVDAVFECTGVESCLQAAIYSTRPGGRIMLIGMGSPIQTLPISAAALREIDLVGVFRYANTYSEAIELVSSNNPLLPDLSKLVTQTFKGFDDIPNAFAMAGRVKDDEGKLVLKVVVDTSGA</sequence>
<comment type="cofactor">
    <cofactor evidence="1 8">
        <name>Zn(2+)</name>
        <dbReference type="ChEBI" id="CHEBI:29105"/>
    </cofactor>
</comment>
<comment type="similarity">
    <text evidence="3 8">Belongs to the zinc-containing alcohol dehydrogenase family.</text>
</comment>
<dbReference type="InterPro" id="IPR002328">
    <property type="entry name" value="ADH_Zn_CS"/>
</dbReference>
<dbReference type="InterPro" id="IPR013154">
    <property type="entry name" value="ADH-like_N"/>
</dbReference>
<dbReference type="CDD" id="cd05285">
    <property type="entry name" value="sorbitol_DH"/>
    <property type="match status" value="1"/>
</dbReference>
<dbReference type="SUPFAM" id="SSF50129">
    <property type="entry name" value="GroES-like"/>
    <property type="match status" value="1"/>
</dbReference>
<keyword evidence="4 8" id="KW-0479">Metal-binding</keyword>
<dbReference type="PANTHER" id="PTHR43161:SF25">
    <property type="entry name" value="ALCOHOL DEHYDROGENASE, PUTATIVE (AFU_ORTHOLOGUE AFUA_1G14390)-RELATED"/>
    <property type="match status" value="1"/>
</dbReference>
<dbReference type="InterPro" id="IPR013149">
    <property type="entry name" value="ADH-like_C"/>
</dbReference>
<evidence type="ECO:0000256" key="4">
    <source>
        <dbReference type="ARBA" id="ARBA00022723"/>
    </source>
</evidence>
<comment type="caution">
    <text evidence="10">The sequence shown here is derived from an EMBL/GenBank/DDBJ whole genome shotgun (WGS) entry which is preliminary data.</text>
</comment>
<feature type="domain" description="Enoyl reductase (ER)" evidence="9">
    <location>
        <begin position="19"/>
        <end position="379"/>
    </location>
</feature>
<keyword evidence="11" id="KW-1185">Reference proteome</keyword>
<evidence type="ECO:0000256" key="1">
    <source>
        <dbReference type="ARBA" id="ARBA00001947"/>
    </source>
</evidence>
<evidence type="ECO:0000256" key="6">
    <source>
        <dbReference type="ARBA" id="ARBA00023002"/>
    </source>
</evidence>
<dbReference type="PANTHER" id="PTHR43161">
    <property type="entry name" value="SORBITOL DEHYDROGENASE"/>
    <property type="match status" value="1"/>
</dbReference>